<dbReference type="PANTHER" id="PTHR35175">
    <property type="entry name" value="DUF1289 DOMAIN-CONTAINING PROTEIN"/>
    <property type="match status" value="1"/>
</dbReference>
<dbReference type="InterPro" id="IPR010710">
    <property type="entry name" value="DUF1289"/>
</dbReference>
<feature type="region of interest" description="Disordered" evidence="1">
    <location>
        <begin position="41"/>
        <end position="60"/>
    </location>
</feature>
<dbReference type="PATRIC" id="fig|1367847.3.peg.2697"/>
<sequence>MISPCINICRIEPSSRLCLGCSRSMDEITQWARMSEAERQRIMADLPQRKGQTRDEPQRR</sequence>
<evidence type="ECO:0000313" key="2">
    <source>
        <dbReference type="EMBL" id="AGT09751.1"/>
    </source>
</evidence>
<name>S5YX08_PARAH</name>
<dbReference type="eggNOG" id="COG3313">
    <property type="taxonomic scope" value="Bacteria"/>
</dbReference>
<gene>
    <name evidence="2" type="ORF">JCM7686_2695</name>
</gene>
<dbReference type="KEGG" id="pami:JCM7686_2695"/>
<keyword evidence="3" id="KW-1185">Reference proteome</keyword>
<dbReference type="EMBL" id="CP006650">
    <property type="protein sequence ID" value="AGT09751.1"/>
    <property type="molecule type" value="Genomic_DNA"/>
</dbReference>
<evidence type="ECO:0000256" key="1">
    <source>
        <dbReference type="SAM" id="MobiDB-lite"/>
    </source>
</evidence>
<evidence type="ECO:0008006" key="4">
    <source>
        <dbReference type="Google" id="ProtNLM"/>
    </source>
</evidence>
<dbReference type="Proteomes" id="UP000015480">
    <property type="component" value="Chromosome"/>
</dbReference>
<dbReference type="Pfam" id="PF06945">
    <property type="entry name" value="DUF1289"/>
    <property type="match status" value="1"/>
</dbReference>
<dbReference type="HOGENOM" id="CLU_162538_6_2_5"/>
<dbReference type="OrthoDB" id="9811423at2"/>
<dbReference type="STRING" id="1367847.JCM7686_2695"/>
<proteinExistence type="predicted"/>
<organism evidence="2 3">
    <name type="scientific">Paracoccus aminophilus JCM 7686</name>
    <dbReference type="NCBI Taxonomy" id="1367847"/>
    <lineage>
        <taxon>Bacteria</taxon>
        <taxon>Pseudomonadati</taxon>
        <taxon>Pseudomonadota</taxon>
        <taxon>Alphaproteobacteria</taxon>
        <taxon>Rhodobacterales</taxon>
        <taxon>Paracoccaceae</taxon>
        <taxon>Paracoccus</taxon>
    </lineage>
</organism>
<reference evidence="2 3" key="1">
    <citation type="journal article" date="2014" name="BMC Genomics">
        <title>Architecture and functions of a multipartite genome of the methylotrophic bacterium Paracoccus aminophilus JCM 7686, containing primary and secondary chromids.</title>
        <authorList>
            <person name="Dziewit L."/>
            <person name="Czarnecki J."/>
            <person name="Wibberg D."/>
            <person name="Radlinska M."/>
            <person name="Mrozek P."/>
            <person name="Szymczak M."/>
            <person name="Schluter A."/>
            <person name="Puhler A."/>
            <person name="Bartosik D."/>
        </authorList>
    </citation>
    <scope>NUCLEOTIDE SEQUENCE [LARGE SCALE GENOMIC DNA]</scope>
    <source>
        <strain evidence="2">JCM 7686</strain>
    </source>
</reference>
<dbReference type="AlphaFoldDB" id="S5YX08"/>
<accession>S5YX08</accession>
<evidence type="ECO:0000313" key="3">
    <source>
        <dbReference type="Proteomes" id="UP000015480"/>
    </source>
</evidence>
<dbReference type="RefSeq" id="WP_020951389.1">
    <property type="nucleotide sequence ID" value="NC_022041.1"/>
</dbReference>
<protein>
    <recommendedName>
        <fullName evidence="4">Fe-S protein</fullName>
    </recommendedName>
</protein>
<dbReference type="PANTHER" id="PTHR35175:SF2">
    <property type="entry name" value="DUF1289 DOMAIN-CONTAINING PROTEIN"/>
    <property type="match status" value="1"/>
</dbReference>